<dbReference type="KEGG" id="tde:TDE_1982"/>
<dbReference type="Proteomes" id="UP000008212">
    <property type="component" value="Chromosome"/>
</dbReference>
<dbReference type="AlphaFoldDB" id="Q73L83"/>
<evidence type="ECO:0000313" key="2">
    <source>
        <dbReference type="EMBL" id="AAS12496.1"/>
    </source>
</evidence>
<keyword evidence="3" id="KW-1185">Reference proteome</keyword>
<sequence>MPAVRLEASLAVLPLIYSFSISSSGRPVTCIIFCIESPNYFNIVAVSIDFCFKPSEKPLYLASISKVDINLYSCLACSFCFTVCIISSILLVNSLFVLPVLRYSKNSFNSLFSVFLNASAFIITSKRGRGTPPFPYGLFKSGRWFYLETPLVVPLPL</sequence>
<proteinExistence type="predicted"/>
<feature type="transmembrane region" description="Helical" evidence="1">
    <location>
        <begin position="107"/>
        <end position="124"/>
    </location>
</feature>
<dbReference type="PaxDb" id="243275-TDE_1982"/>
<accession>Q73L83</accession>
<reference evidence="2 3" key="1">
    <citation type="journal article" date="2004" name="Proc. Natl. Acad. Sci. U.S.A.">
        <title>Comparison of the genome of the oral pathogen Treponema denticola with other spirochete genomes.</title>
        <authorList>
            <person name="Seshadri R."/>
            <person name="Myers G.S."/>
            <person name="Tettelin H."/>
            <person name="Eisen J.A."/>
            <person name="Heidelberg J.F."/>
            <person name="Dodson R.J."/>
            <person name="Davidsen T.M."/>
            <person name="DeBoy R.T."/>
            <person name="Fouts D.E."/>
            <person name="Haft D.H."/>
            <person name="Selengut J."/>
            <person name="Ren Q."/>
            <person name="Brinkac L.M."/>
            <person name="Madupu R."/>
            <person name="Kolonay J."/>
            <person name="Durkin S.A."/>
            <person name="Daugherty S.C."/>
            <person name="Shetty J."/>
            <person name="Shvartsbeyn A."/>
            <person name="Gebregeorgis E."/>
            <person name="Geer K."/>
            <person name="Tsegaye G."/>
            <person name="Malek J."/>
            <person name="Ayodeji B."/>
            <person name="Shatsman S."/>
            <person name="McLeod M.P."/>
            <person name="Smajs D."/>
            <person name="Howell J.K."/>
            <person name="Pal S."/>
            <person name="Amin A."/>
            <person name="Vashisth P."/>
            <person name="McNeill T.Z."/>
            <person name="Xiang Q."/>
            <person name="Sodergren E."/>
            <person name="Baca E."/>
            <person name="Weinstock G.M."/>
            <person name="Norris S.J."/>
            <person name="Fraser C.M."/>
            <person name="Paulsen I.T."/>
        </authorList>
    </citation>
    <scope>NUCLEOTIDE SEQUENCE [LARGE SCALE GENOMIC DNA]</scope>
    <source>
        <strain evidence="3">ATCC 35405 / DSM 14222 / CIP 103919 / JCM 8153 / KCTC 15104</strain>
    </source>
</reference>
<protein>
    <submittedName>
        <fullName evidence="2">Uncharacterized protein</fullName>
    </submittedName>
</protein>
<dbReference type="PATRIC" id="fig|243275.7.peg.1871"/>
<keyword evidence="1" id="KW-0472">Membrane</keyword>
<dbReference type="HOGENOM" id="CLU_1677084_0_0_12"/>
<gene>
    <name evidence="2" type="ordered locus">TDE_1982</name>
</gene>
<dbReference type="EMBL" id="AE017226">
    <property type="protein sequence ID" value="AAS12496.1"/>
    <property type="molecule type" value="Genomic_DNA"/>
</dbReference>
<keyword evidence="1" id="KW-1133">Transmembrane helix</keyword>
<feature type="transmembrane region" description="Helical" evidence="1">
    <location>
        <begin position="71"/>
        <end position="101"/>
    </location>
</feature>
<organism evidence="2 3">
    <name type="scientific">Treponema denticola (strain ATCC 35405 / DSM 14222 / CIP 103919 / JCM 8153 / KCTC 15104)</name>
    <dbReference type="NCBI Taxonomy" id="243275"/>
    <lineage>
        <taxon>Bacteria</taxon>
        <taxon>Pseudomonadati</taxon>
        <taxon>Spirochaetota</taxon>
        <taxon>Spirochaetia</taxon>
        <taxon>Spirochaetales</taxon>
        <taxon>Treponemataceae</taxon>
        <taxon>Treponema</taxon>
    </lineage>
</organism>
<evidence type="ECO:0000313" key="3">
    <source>
        <dbReference type="Proteomes" id="UP000008212"/>
    </source>
</evidence>
<keyword evidence="1" id="KW-0812">Transmembrane</keyword>
<name>Q73L83_TREDE</name>
<evidence type="ECO:0000256" key="1">
    <source>
        <dbReference type="SAM" id="Phobius"/>
    </source>
</evidence>